<dbReference type="EnsemblBacteria" id="ABY36394">
    <property type="protein sequence ID" value="ABY36394"/>
    <property type="gene ID" value="Caur_3200"/>
</dbReference>
<dbReference type="InterPro" id="IPR050289">
    <property type="entry name" value="TorD/DmsD_chaperones"/>
</dbReference>
<dbReference type="InterPro" id="IPR036411">
    <property type="entry name" value="TorD-like_sf"/>
</dbReference>
<dbReference type="Gene3D" id="1.10.3480.10">
    <property type="entry name" value="TorD-like"/>
    <property type="match status" value="1"/>
</dbReference>
<dbReference type="AlphaFoldDB" id="A9WIA2"/>
<proteinExistence type="predicted"/>
<dbReference type="Proteomes" id="UP000002008">
    <property type="component" value="Chromosome"/>
</dbReference>
<name>A9WIA2_CHLAA</name>
<protein>
    <submittedName>
        <fullName evidence="2">Uncharacterized component of anaerobic dehydrogenase-like protein</fullName>
    </submittedName>
</protein>
<gene>
    <name evidence="2" type="ordered locus">Caur_3200</name>
</gene>
<evidence type="ECO:0000256" key="1">
    <source>
        <dbReference type="ARBA" id="ARBA00023186"/>
    </source>
</evidence>
<evidence type="ECO:0000313" key="3">
    <source>
        <dbReference type="Proteomes" id="UP000002008"/>
    </source>
</evidence>
<dbReference type="eggNOG" id="COG3381">
    <property type="taxonomic scope" value="Bacteria"/>
</dbReference>
<dbReference type="PATRIC" id="fig|324602.8.peg.3614"/>
<organism evidence="2 3">
    <name type="scientific">Chloroflexus aurantiacus (strain ATCC 29366 / DSM 635 / J-10-fl)</name>
    <dbReference type="NCBI Taxonomy" id="324602"/>
    <lineage>
        <taxon>Bacteria</taxon>
        <taxon>Bacillati</taxon>
        <taxon>Chloroflexota</taxon>
        <taxon>Chloroflexia</taxon>
        <taxon>Chloroflexales</taxon>
        <taxon>Chloroflexineae</taxon>
        <taxon>Chloroflexaceae</taxon>
        <taxon>Chloroflexus</taxon>
    </lineage>
</organism>
<sequence length="312" mass="34435">MNDTADLVARQTLADVIGRLLIAPPSAQLWAEAVALPELATVMTDQPESLAVAYEQTFGRNVYPYESLYRDEELMLNTAAADQVAAFYATCGFTPPQTVGAPDHLGIEFLFLARLIATEAAALADGDSRLQQWAHQHAASFLGNHLAVWVPVWAHAVQRIPGHPLYQTLATLAVEFIESELERLQPVPSSSRSYIPLATSAASPETDDLNTLIRHLITPVRAGIFFSRADCSQLARRLGFSIPIGDRFTMMRTLFETAGEFEQADGLIVALQEMMSAEAQRLSMLIDGQAVWQPFLAPWIERLERSQRLIST</sequence>
<dbReference type="SUPFAM" id="SSF89155">
    <property type="entry name" value="TorD-like"/>
    <property type="match status" value="1"/>
</dbReference>
<keyword evidence="3" id="KW-1185">Reference proteome</keyword>
<dbReference type="EMBL" id="CP000909">
    <property type="protein sequence ID" value="ABY36394.1"/>
    <property type="molecule type" value="Genomic_DNA"/>
</dbReference>
<dbReference type="Pfam" id="PF02613">
    <property type="entry name" value="Nitrate_red_del"/>
    <property type="match status" value="1"/>
</dbReference>
<evidence type="ECO:0000313" key="2">
    <source>
        <dbReference type="EMBL" id="ABY36394.1"/>
    </source>
</evidence>
<dbReference type="PANTHER" id="PTHR34227">
    <property type="entry name" value="CHAPERONE PROTEIN YCDY"/>
    <property type="match status" value="1"/>
</dbReference>
<dbReference type="STRING" id="324602.Caur_3200"/>
<accession>A9WIA2</accession>
<dbReference type="HOGENOM" id="CLU_887660_0_0_0"/>
<dbReference type="KEGG" id="cau:Caur_3200"/>
<dbReference type="RefSeq" id="WP_012259047.1">
    <property type="nucleotide sequence ID" value="NC_010175.1"/>
</dbReference>
<dbReference type="InParanoid" id="A9WIA2"/>
<dbReference type="PANTHER" id="PTHR34227:SF1">
    <property type="entry name" value="DIMETHYL SULFOXIDE REDUCTASE CHAPERONE-RELATED"/>
    <property type="match status" value="1"/>
</dbReference>
<reference evidence="3" key="1">
    <citation type="journal article" date="2011" name="BMC Genomics">
        <title>Complete genome sequence of the filamentous anoxygenic phototrophic bacterium Chloroflexus aurantiacus.</title>
        <authorList>
            <person name="Tang K.H."/>
            <person name="Barry K."/>
            <person name="Chertkov O."/>
            <person name="Dalin E."/>
            <person name="Han C.S."/>
            <person name="Hauser L.J."/>
            <person name="Honchak B.M."/>
            <person name="Karbach L.E."/>
            <person name="Land M.L."/>
            <person name="Lapidus A."/>
            <person name="Larimer F.W."/>
            <person name="Mikhailova N."/>
            <person name="Pitluck S."/>
            <person name="Pierson B.K."/>
            <person name="Blankenship R.E."/>
        </authorList>
    </citation>
    <scope>NUCLEOTIDE SEQUENCE [LARGE SCALE GENOMIC DNA]</scope>
    <source>
        <strain evidence="3">ATCC 29366 / DSM 635 / J-10-fl</strain>
    </source>
</reference>
<keyword evidence="1" id="KW-0143">Chaperone</keyword>
<dbReference type="InterPro" id="IPR020945">
    <property type="entry name" value="DMSO/NO3_reduct_chaperone"/>
</dbReference>